<comment type="caution">
    <text evidence="1">The sequence shown here is derived from an EMBL/GenBank/DDBJ whole genome shotgun (WGS) entry which is preliminary data.</text>
</comment>
<keyword evidence="2" id="KW-1185">Reference proteome</keyword>
<proteinExistence type="predicted"/>
<dbReference type="RefSeq" id="WP_380015430.1">
    <property type="nucleotide sequence ID" value="NZ_JBHLYR010000062.1"/>
</dbReference>
<sequence length="82" mass="9394">MKHVTYSIELIDPQGKASRELEQITLQHESLDLDEKAGRVAVRPKLVFDVGLNAFTYEGEIIPRELFGTLRARVVSRWVVEQ</sequence>
<dbReference type="EMBL" id="JBHLYR010000062">
    <property type="protein sequence ID" value="MFB9994502.1"/>
    <property type="molecule type" value="Genomic_DNA"/>
</dbReference>
<evidence type="ECO:0000313" key="2">
    <source>
        <dbReference type="Proteomes" id="UP001589733"/>
    </source>
</evidence>
<evidence type="ECO:0000313" key="1">
    <source>
        <dbReference type="EMBL" id="MFB9994502.1"/>
    </source>
</evidence>
<reference evidence="1 2" key="1">
    <citation type="submission" date="2024-09" db="EMBL/GenBank/DDBJ databases">
        <authorList>
            <person name="Sun Q."/>
            <person name="Mori K."/>
        </authorList>
    </citation>
    <scope>NUCLEOTIDE SEQUENCE [LARGE SCALE GENOMIC DNA]</scope>
    <source>
        <strain evidence="1 2">JCM 13503</strain>
    </source>
</reference>
<dbReference type="Proteomes" id="UP001589733">
    <property type="component" value="Unassembled WGS sequence"/>
</dbReference>
<name>A0ABV6B437_9DEIO</name>
<organism evidence="1 2">
    <name type="scientific">Deinococcus oregonensis</name>
    <dbReference type="NCBI Taxonomy" id="1805970"/>
    <lineage>
        <taxon>Bacteria</taxon>
        <taxon>Thermotogati</taxon>
        <taxon>Deinococcota</taxon>
        <taxon>Deinococci</taxon>
        <taxon>Deinococcales</taxon>
        <taxon>Deinococcaceae</taxon>
        <taxon>Deinococcus</taxon>
    </lineage>
</organism>
<gene>
    <name evidence="1" type="ORF">ACFFLM_21325</name>
</gene>
<protein>
    <submittedName>
        <fullName evidence="1">Uncharacterized protein</fullName>
    </submittedName>
</protein>
<accession>A0ABV6B437</accession>